<dbReference type="GeneID" id="64661967"/>
<accession>A0AAD4DZ70</accession>
<evidence type="ECO:0000313" key="1">
    <source>
        <dbReference type="EMBL" id="KAG1896600.1"/>
    </source>
</evidence>
<reference evidence="1" key="1">
    <citation type="journal article" date="2020" name="New Phytol.">
        <title>Comparative genomics reveals dynamic genome evolution in host specialist ectomycorrhizal fungi.</title>
        <authorList>
            <person name="Lofgren L.A."/>
            <person name="Nguyen N.H."/>
            <person name="Vilgalys R."/>
            <person name="Ruytinx J."/>
            <person name="Liao H.L."/>
            <person name="Branco S."/>
            <person name="Kuo A."/>
            <person name="LaButti K."/>
            <person name="Lipzen A."/>
            <person name="Andreopoulos W."/>
            <person name="Pangilinan J."/>
            <person name="Riley R."/>
            <person name="Hundley H."/>
            <person name="Na H."/>
            <person name="Barry K."/>
            <person name="Grigoriev I.V."/>
            <person name="Stajich J.E."/>
            <person name="Kennedy P.G."/>
        </authorList>
    </citation>
    <scope>NUCLEOTIDE SEQUENCE</scope>
    <source>
        <strain evidence="1">FC203</strain>
    </source>
</reference>
<dbReference type="RefSeq" id="XP_041222176.1">
    <property type="nucleotide sequence ID" value="XM_041367669.1"/>
</dbReference>
<evidence type="ECO:0000313" key="2">
    <source>
        <dbReference type="Proteomes" id="UP001195769"/>
    </source>
</evidence>
<name>A0AAD4DZ70_9AGAM</name>
<protein>
    <submittedName>
        <fullName evidence="1">Uncharacterized protein</fullName>
    </submittedName>
</protein>
<dbReference type="Proteomes" id="UP001195769">
    <property type="component" value="Unassembled WGS sequence"/>
</dbReference>
<keyword evidence="2" id="KW-1185">Reference proteome</keyword>
<gene>
    <name evidence="1" type="ORF">F5891DRAFT_1192943</name>
</gene>
<dbReference type="AlphaFoldDB" id="A0AAD4DZ70"/>
<dbReference type="EMBL" id="JABBWK010000054">
    <property type="protein sequence ID" value="KAG1896600.1"/>
    <property type="molecule type" value="Genomic_DNA"/>
</dbReference>
<comment type="caution">
    <text evidence="1">The sequence shown here is derived from an EMBL/GenBank/DDBJ whole genome shotgun (WGS) entry which is preliminary data.</text>
</comment>
<proteinExistence type="predicted"/>
<sequence length="141" mass="15652">MPAYWSKWESLFGSARFLTTTFLNFLSVRTTTMGTGEFEKRSFDKLPKPGAPNATSQACIVPRWSLTITTRVESGADSFIDYQHLWLASRAQPSIFEDHALILILREDNTDGSAFNTLVLLDLISLLPEPSAAYAASFGAR</sequence>
<organism evidence="1 2">
    <name type="scientific">Suillus fuscotomentosus</name>
    <dbReference type="NCBI Taxonomy" id="1912939"/>
    <lineage>
        <taxon>Eukaryota</taxon>
        <taxon>Fungi</taxon>
        <taxon>Dikarya</taxon>
        <taxon>Basidiomycota</taxon>
        <taxon>Agaricomycotina</taxon>
        <taxon>Agaricomycetes</taxon>
        <taxon>Agaricomycetidae</taxon>
        <taxon>Boletales</taxon>
        <taxon>Suillineae</taxon>
        <taxon>Suillaceae</taxon>
        <taxon>Suillus</taxon>
    </lineage>
</organism>